<gene>
    <name evidence="5" type="ORF">N0F65_002705</name>
</gene>
<feature type="compositionally biased region" description="Polar residues" evidence="1">
    <location>
        <begin position="409"/>
        <end position="425"/>
    </location>
</feature>
<feature type="domain" description="EF-hand" evidence="4">
    <location>
        <begin position="447"/>
        <end position="482"/>
    </location>
</feature>
<organism evidence="5 6">
    <name type="scientific">Lagenidium giganteum</name>
    <dbReference type="NCBI Taxonomy" id="4803"/>
    <lineage>
        <taxon>Eukaryota</taxon>
        <taxon>Sar</taxon>
        <taxon>Stramenopiles</taxon>
        <taxon>Oomycota</taxon>
        <taxon>Peronosporomycetes</taxon>
        <taxon>Pythiales</taxon>
        <taxon>Pythiaceae</taxon>
    </lineage>
</organism>
<protein>
    <recommendedName>
        <fullName evidence="4">EF-hand domain-containing protein</fullName>
    </recommendedName>
</protein>
<accession>A0AAV2Z4V5</accession>
<dbReference type="Gene3D" id="1.10.238.10">
    <property type="entry name" value="EF-hand"/>
    <property type="match status" value="1"/>
</dbReference>
<feature type="compositionally biased region" description="Polar residues" evidence="1">
    <location>
        <begin position="284"/>
        <end position="295"/>
    </location>
</feature>
<keyword evidence="3" id="KW-0732">Signal</keyword>
<feature type="transmembrane region" description="Helical" evidence="2">
    <location>
        <begin position="258"/>
        <end position="278"/>
    </location>
</feature>
<evidence type="ECO:0000313" key="6">
    <source>
        <dbReference type="Proteomes" id="UP001146120"/>
    </source>
</evidence>
<dbReference type="Proteomes" id="UP001146120">
    <property type="component" value="Unassembled WGS sequence"/>
</dbReference>
<keyword evidence="2" id="KW-0812">Transmembrane</keyword>
<feature type="region of interest" description="Disordered" evidence="1">
    <location>
        <begin position="284"/>
        <end position="425"/>
    </location>
</feature>
<evidence type="ECO:0000256" key="1">
    <source>
        <dbReference type="SAM" id="MobiDB-lite"/>
    </source>
</evidence>
<evidence type="ECO:0000256" key="2">
    <source>
        <dbReference type="SAM" id="Phobius"/>
    </source>
</evidence>
<keyword evidence="2" id="KW-1133">Transmembrane helix</keyword>
<keyword evidence="2" id="KW-0472">Membrane</keyword>
<comment type="caution">
    <text evidence="5">The sequence shown here is derived from an EMBL/GenBank/DDBJ whole genome shotgun (WGS) entry which is preliminary data.</text>
</comment>
<name>A0AAV2Z4V5_9STRA</name>
<dbReference type="AlphaFoldDB" id="A0AAV2Z4V5"/>
<proteinExistence type="predicted"/>
<dbReference type="EMBL" id="DAKRPA010000063">
    <property type="protein sequence ID" value="DBA00462.1"/>
    <property type="molecule type" value="Genomic_DNA"/>
</dbReference>
<feature type="signal peptide" evidence="3">
    <location>
        <begin position="1"/>
        <end position="20"/>
    </location>
</feature>
<keyword evidence="6" id="KW-1185">Reference proteome</keyword>
<evidence type="ECO:0000256" key="3">
    <source>
        <dbReference type="SAM" id="SignalP"/>
    </source>
</evidence>
<dbReference type="InterPro" id="IPR002048">
    <property type="entry name" value="EF_hand_dom"/>
</dbReference>
<evidence type="ECO:0000313" key="5">
    <source>
        <dbReference type="EMBL" id="DBA00462.1"/>
    </source>
</evidence>
<evidence type="ECO:0000259" key="4">
    <source>
        <dbReference type="PROSITE" id="PS50222"/>
    </source>
</evidence>
<dbReference type="GO" id="GO:0005509">
    <property type="term" value="F:calcium ion binding"/>
    <property type="evidence" value="ECO:0007669"/>
    <property type="project" value="InterPro"/>
</dbReference>
<dbReference type="SUPFAM" id="SSF47473">
    <property type="entry name" value="EF-hand"/>
    <property type="match status" value="1"/>
</dbReference>
<reference evidence="5" key="2">
    <citation type="journal article" date="2023" name="Microbiol Resour">
        <title>Decontamination and Annotation of the Draft Genome Sequence of the Oomycete Lagenidium giganteum ARSEF 373.</title>
        <authorList>
            <person name="Morgan W.R."/>
            <person name="Tartar A."/>
        </authorList>
    </citation>
    <scope>NUCLEOTIDE SEQUENCE</scope>
    <source>
        <strain evidence="5">ARSEF 373</strain>
    </source>
</reference>
<dbReference type="InterPro" id="IPR011992">
    <property type="entry name" value="EF-hand-dom_pair"/>
</dbReference>
<reference evidence="5" key="1">
    <citation type="submission" date="2022-11" db="EMBL/GenBank/DDBJ databases">
        <authorList>
            <person name="Morgan W.R."/>
            <person name="Tartar A."/>
        </authorList>
    </citation>
    <scope>NUCLEOTIDE SEQUENCE</scope>
    <source>
        <strain evidence="5">ARSEF 373</strain>
    </source>
</reference>
<dbReference type="PROSITE" id="PS50222">
    <property type="entry name" value="EF_HAND_2"/>
    <property type="match status" value="1"/>
</dbReference>
<feature type="chain" id="PRO_5043752361" description="EF-hand domain-containing protein" evidence="3">
    <location>
        <begin position="21"/>
        <end position="515"/>
    </location>
</feature>
<sequence>MLLYGLLATTVLTWLPSTAAYDLYIDDRFTFDGTHSDYAQQFYQRYRAGDKLDRITGSVPGEVHQLLSKYQLEFAKLNPFLQRAVLWDAGYAKAGDRGYTKIYVKCGLRMSEMAISLNGYQSQGCTEQKCSSPNGLAFHQSLYCSGYQMGNVSLCATTDGTAPVHAPMWSDGGTEETVPENELFKHEWTEWNDTSIKYVIYAIHLVGDKNSYGKCSKPSMTIPCVVYDQSSDWCSPARGNLVQQWLTAEKRANATSPWMYALLFAAIAIVVVFTVIGYRRVTRSAQQAKPASATSSDDEGTENSAPLRSARESAMYTTTKDLESGNRDGTPYQGAQYDSGQSTEPSERTSDASTFHVGHQSGHHSGQHNHLISDFTTGVNPDLESPNDVPIMEPSPTFSSFHEKKRHNSGATDQHTLASTRKATKKTSSIMENGYDVDYSSLGLSDERFEAFKAIFMGLDRSKTGAITAKQFEALCFELGETLDEEEMAMAVASLENENTGLIHFSTFLPWWVSD</sequence>